<protein>
    <recommendedName>
        <fullName evidence="3">Glycosyl transferases group 1</fullName>
    </recommendedName>
</protein>
<reference evidence="1 2" key="1">
    <citation type="submission" date="2019-02" db="EMBL/GenBank/DDBJ databases">
        <title>Deep-cultivation of Planctomycetes and their phenomic and genomic characterization uncovers novel biology.</title>
        <authorList>
            <person name="Wiegand S."/>
            <person name="Jogler M."/>
            <person name="Boedeker C."/>
            <person name="Pinto D."/>
            <person name="Vollmers J."/>
            <person name="Rivas-Marin E."/>
            <person name="Kohn T."/>
            <person name="Peeters S.H."/>
            <person name="Heuer A."/>
            <person name="Rast P."/>
            <person name="Oberbeckmann S."/>
            <person name="Bunk B."/>
            <person name="Jeske O."/>
            <person name="Meyerdierks A."/>
            <person name="Storesund J.E."/>
            <person name="Kallscheuer N."/>
            <person name="Luecker S."/>
            <person name="Lage O.M."/>
            <person name="Pohl T."/>
            <person name="Merkel B.J."/>
            <person name="Hornburger P."/>
            <person name="Mueller R.-W."/>
            <person name="Bruemmer F."/>
            <person name="Labrenz M."/>
            <person name="Spormann A.M."/>
            <person name="Op den Camp H."/>
            <person name="Overmann J."/>
            <person name="Amann R."/>
            <person name="Jetten M.S.M."/>
            <person name="Mascher T."/>
            <person name="Medema M.H."/>
            <person name="Devos D.P."/>
            <person name="Kaster A.-K."/>
            <person name="Ovreas L."/>
            <person name="Rohde M."/>
            <person name="Galperin M.Y."/>
            <person name="Jogler C."/>
        </authorList>
    </citation>
    <scope>NUCLEOTIDE SEQUENCE [LARGE SCALE GENOMIC DNA]</scope>
    <source>
        <strain evidence="1 2">CA12</strain>
    </source>
</reference>
<dbReference type="Gene3D" id="3.40.50.2000">
    <property type="entry name" value="Glycogen Phosphorylase B"/>
    <property type="match status" value="2"/>
</dbReference>
<dbReference type="OrthoDB" id="9775208at2"/>
<dbReference type="AlphaFoldDB" id="A0A517P7Y5"/>
<name>A0A517P7Y5_9PLAN</name>
<dbReference type="EMBL" id="CP036265">
    <property type="protein sequence ID" value="QDT15490.1"/>
    <property type="molecule type" value="Genomic_DNA"/>
</dbReference>
<proteinExistence type="predicted"/>
<accession>A0A517P7Y5</accession>
<dbReference type="Proteomes" id="UP000318741">
    <property type="component" value="Chromosome"/>
</dbReference>
<gene>
    <name evidence="1" type="ORF">CA12_15750</name>
</gene>
<keyword evidence="2" id="KW-1185">Reference proteome</keyword>
<evidence type="ECO:0000313" key="1">
    <source>
        <dbReference type="EMBL" id="QDT15490.1"/>
    </source>
</evidence>
<evidence type="ECO:0008006" key="3">
    <source>
        <dbReference type="Google" id="ProtNLM"/>
    </source>
</evidence>
<sequence>MSSPRIDLFFPLLPPAPDGIGDYTAQLAAALSAVDEAAGDGGTIGVLTGSNPADPIPGVEIVPCENLLRGGLAAAVGRRRPDWLVVQYNPFSYGRRGFAPRLPLALRACRRASPGTRVAVMVHELFVPFADAKTAAMSLWQRPQFAAVTALADVTFFSIEAWTARFRRRHPRRRAVHLPVGSNLPQVAGGAADQAVLREALRAGWNLGPNVPVLGLFGSAHASRLLPLVDAAAAAARERSPEAALLYVGPHGAAVRAALGGRVIDAGRLPAAEAARQFAAMDLALAPFVDGVSTRRGSMIAGLQQGVATVGTRAFLTDGLLRDADGTALRLTPPEPAPFAAAVGELLDDPARRAVIAAGGRALYDAQFAWPAIADRLRAALRA</sequence>
<dbReference type="RefSeq" id="WP_145358352.1">
    <property type="nucleotide sequence ID" value="NZ_CP036265.1"/>
</dbReference>
<dbReference type="SUPFAM" id="SSF53756">
    <property type="entry name" value="UDP-Glycosyltransferase/glycogen phosphorylase"/>
    <property type="match status" value="1"/>
</dbReference>
<evidence type="ECO:0000313" key="2">
    <source>
        <dbReference type="Proteomes" id="UP000318741"/>
    </source>
</evidence>
<organism evidence="1 2">
    <name type="scientific">Alienimonas californiensis</name>
    <dbReference type="NCBI Taxonomy" id="2527989"/>
    <lineage>
        <taxon>Bacteria</taxon>
        <taxon>Pseudomonadati</taxon>
        <taxon>Planctomycetota</taxon>
        <taxon>Planctomycetia</taxon>
        <taxon>Planctomycetales</taxon>
        <taxon>Planctomycetaceae</taxon>
        <taxon>Alienimonas</taxon>
    </lineage>
</organism>
<dbReference type="KEGG" id="acaf:CA12_15750"/>